<accession>A0AAW0ZBW4</accession>
<dbReference type="EMBL" id="JAWNGG020000290">
    <property type="protein sequence ID" value="KAK9295067.1"/>
    <property type="molecule type" value="Genomic_DNA"/>
</dbReference>
<comment type="caution">
    <text evidence="2">The sequence shown here is derived from an EMBL/GenBank/DDBJ whole genome shotgun (WGS) entry which is preliminary data.</text>
</comment>
<proteinExistence type="predicted"/>
<evidence type="ECO:0000256" key="1">
    <source>
        <dbReference type="SAM" id="MobiDB-lite"/>
    </source>
</evidence>
<keyword evidence="3" id="KW-1185">Reference proteome</keyword>
<protein>
    <submittedName>
        <fullName evidence="2">Uncharacterized protein</fullName>
    </submittedName>
</protein>
<name>A0AAW0ZBW4_9HYME</name>
<evidence type="ECO:0000313" key="3">
    <source>
        <dbReference type="Proteomes" id="UP001432146"/>
    </source>
</evidence>
<dbReference type="AlphaFoldDB" id="A0AAW0ZBW4"/>
<sequence length="115" mass="12551">MRGTVERAKVSGVIGRPEEKTEQPAVNHAARSQKLEKSMSYGGRFIGPENCAGVPILFPPCRYAAPLLSAPSSQQGTKSRRFYSNLWPVVCPDAVSVPWPAPSSPQLHPPRRDGR</sequence>
<feature type="region of interest" description="Disordered" evidence="1">
    <location>
        <begin position="1"/>
        <end position="34"/>
    </location>
</feature>
<dbReference type="Proteomes" id="UP001432146">
    <property type="component" value="Unassembled WGS sequence"/>
</dbReference>
<organism evidence="2 3">
    <name type="scientific">Tetragonisca angustula</name>
    <dbReference type="NCBI Taxonomy" id="166442"/>
    <lineage>
        <taxon>Eukaryota</taxon>
        <taxon>Metazoa</taxon>
        <taxon>Ecdysozoa</taxon>
        <taxon>Arthropoda</taxon>
        <taxon>Hexapoda</taxon>
        <taxon>Insecta</taxon>
        <taxon>Pterygota</taxon>
        <taxon>Neoptera</taxon>
        <taxon>Endopterygota</taxon>
        <taxon>Hymenoptera</taxon>
        <taxon>Apocrita</taxon>
        <taxon>Aculeata</taxon>
        <taxon>Apoidea</taxon>
        <taxon>Anthophila</taxon>
        <taxon>Apidae</taxon>
        <taxon>Tetragonisca</taxon>
    </lineage>
</organism>
<reference evidence="2 3" key="1">
    <citation type="submission" date="2024-05" db="EMBL/GenBank/DDBJ databases">
        <title>The nuclear and mitochondrial genome assemblies of Tetragonisca angustula (Apidae: Meliponini), a tiny yet remarkable pollinator in the Neotropics.</title>
        <authorList>
            <person name="Ferrari R."/>
            <person name="Ricardo P.C."/>
            <person name="Dias F.C."/>
            <person name="Araujo N.S."/>
            <person name="Soares D.O."/>
            <person name="Zhou Q.-S."/>
            <person name="Zhu C.-D."/>
            <person name="Coutinho L."/>
            <person name="Airas M.C."/>
            <person name="Batista T.M."/>
        </authorList>
    </citation>
    <scope>NUCLEOTIDE SEQUENCE [LARGE SCALE GENOMIC DNA]</scope>
    <source>
        <strain evidence="2">ASF017062</strain>
        <tissue evidence="2">Abdomen</tissue>
    </source>
</reference>
<evidence type="ECO:0000313" key="2">
    <source>
        <dbReference type="EMBL" id="KAK9295067.1"/>
    </source>
</evidence>
<gene>
    <name evidence="2" type="ORF">QLX08_010512</name>
</gene>